<sequence length="89" mass="9883">MMPSIILASALSGVVVMSWWVCPENININSLSNRFAALSMFSFLAVIVLLVFIYPSLVLPLTSALMCHFPSYHLCFQVLLVTLSYPICL</sequence>
<dbReference type="InParanoid" id="F8QA84"/>
<evidence type="ECO:0000256" key="1">
    <source>
        <dbReference type="SAM" id="Phobius"/>
    </source>
</evidence>
<reference evidence="3" key="1">
    <citation type="journal article" date="2011" name="Science">
        <title>The plant cell wall-decomposing machinery underlies the functional diversity of forest fungi.</title>
        <authorList>
            <person name="Eastwood D.C."/>
            <person name="Floudas D."/>
            <person name="Binder M."/>
            <person name="Majcherczyk A."/>
            <person name="Schneider P."/>
            <person name="Aerts A."/>
            <person name="Asiegbu F.O."/>
            <person name="Baker S.E."/>
            <person name="Barry K."/>
            <person name="Bendiksby M."/>
            <person name="Blumentritt M."/>
            <person name="Coutinho P.M."/>
            <person name="Cullen D."/>
            <person name="de Vries R.P."/>
            <person name="Gathman A."/>
            <person name="Goodell B."/>
            <person name="Henrissat B."/>
            <person name="Ihrmark K."/>
            <person name="Kauserud H."/>
            <person name="Kohler A."/>
            <person name="LaButti K."/>
            <person name="Lapidus A."/>
            <person name="Lavin J.L."/>
            <person name="Lee Y.-H."/>
            <person name="Lindquist E."/>
            <person name="Lilly W."/>
            <person name="Lucas S."/>
            <person name="Morin E."/>
            <person name="Murat C."/>
            <person name="Oguiza J.A."/>
            <person name="Park J."/>
            <person name="Pisabarro A.G."/>
            <person name="Riley R."/>
            <person name="Rosling A."/>
            <person name="Salamov A."/>
            <person name="Schmidt O."/>
            <person name="Schmutz J."/>
            <person name="Skrede I."/>
            <person name="Stenlid J."/>
            <person name="Wiebenga A."/>
            <person name="Xie X."/>
            <person name="Kuees U."/>
            <person name="Hibbett D.S."/>
            <person name="Hoffmeister D."/>
            <person name="Hoegberg N."/>
            <person name="Martin F."/>
            <person name="Grigoriev I.V."/>
            <person name="Watkinson S.C."/>
        </authorList>
    </citation>
    <scope>NUCLEOTIDE SEQUENCE [LARGE SCALE GENOMIC DNA]</scope>
    <source>
        <strain evidence="3">strain S7.3</strain>
    </source>
</reference>
<dbReference type="Proteomes" id="UP000008063">
    <property type="component" value="Unassembled WGS sequence"/>
</dbReference>
<dbReference type="EMBL" id="GL945487">
    <property type="protein sequence ID" value="EGN94674.1"/>
    <property type="molecule type" value="Genomic_DNA"/>
</dbReference>
<organism evidence="3">
    <name type="scientific">Serpula lacrymans var. lacrymans (strain S7.3)</name>
    <name type="common">Dry rot fungus</name>
    <dbReference type="NCBI Taxonomy" id="936435"/>
    <lineage>
        <taxon>Eukaryota</taxon>
        <taxon>Fungi</taxon>
        <taxon>Dikarya</taxon>
        <taxon>Basidiomycota</taxon>
        <taxon>Agaricomycotina</taxon>
        <taxon>Agaricomycetes</taxon>
        <taxon>Agaricomycetidae</taxon>
        <taxon>Boletales</taxon>
        <taxon>Coniophorineae</taxon>
        <taxon>Serpulaceae</taxon>
        <taxon>Serpula</taxon>
    </lineage>
</organism>
<feature type="transmembrane region" description="Helical" evidence="1">
    <location>
        <begin position="35"/>
        <end position="57"/>
    </location>
</feature>
<protein>
    <submittedName>
        <fullName evidence="2">Uncharacterized protein</fullName>
    </submittedName>
</protein>
<accession>F8QA84</accession>
<keyword evidence="1" id="KW-0812">Transmembrane</keyword>
<evidence type="ECO:0000313" key="2">
    <source>
        <dbReference type="EMBL" id="EGN94674.1"/>
    </source>
</evidence>
<evidence type="ECO:0000313" key="3">
    <source>
        <dbReference type="Proteomes" id="UP000008063"/>
    </source>
</evidence>
<dbReference type="HOGENOM" id="CLU_2456139_0_0_1"/>
<proteinExistence type="predicted"/>
<name>F8QA84_SERL3</name>
<dbReference type="AlphaFoldDB" id="F8QA84"/>
<keyword evidence="3" id="KW-1185">Reference proteome</keyword>
<keyword evidence="1" id="KW-1133">Transmembrane helix</keyword>
<feature type="transmembrane region" description="Helical" evidence="1">
    <location>
        <begin position="69"/>
        <end position="88"/>
    </location>
</feature>
<gene>
    <name evidence="2" type="ORF">SERLA73DRAFT_187722</name>
</gene>
<feature type="transmembrane region" description="Helical" evidence="1">
    <location>
        <begin position="6"/>
        <end position="23"/>
    </location>
</feature>
<keyword evidence="1" id="KW-0472">Membrane</keyword>